<evidence type="ECO:0000313" key="2">
    <source>
        <dbReference type="EMBL" id="MBL0740627.1"/>
    </source>
</evidence>
<keyword evidence="3" id="KW-1185">Reference proteome</keyword>
<sequence length="214" mass="25040">MKKSLSASLFVLVLILLTDFAYGTAQEPDILIYQGKTYNLQTNPLEAYFKKFQEKRPKTNSISTSLWRGYRATFEIIDSTLFLRDIDIDSDYGDGKKSVMAEVFSGQSVVWMDWFNGILTLPVGKLVRYVHMGYASTYENYTLLEIRSGRFTKSKDFAHEDYEKFKDSQFELFKSTKEYEEIVAFLRDKLKAPENVEPFIKRHATDYMTYFIED</sequence>
<feature type="signal peptide" evidence="1">
    <location>
        <begin position="1"/>
        <end position="21"/>
    </location>
</feature>
<protein>
    <recommendedName>
        <fullName evidence="4">GLPGLI family protein</fullName>
    </recommendedName>
</protein>
<organism evidence="2 3">
    <name type="scientific">Chryseolinea lacunae</name>
    <dbReference type="NCBI Taxonomy" id="2801331"/>
    <lineage>
        <taxon>Bacteria</taxon>
        <taxon>Pseudomonadati</taxon>
        <taxon>Bacteroidota</taxon>
        <taxon>Cytophagia</taxon>
        <taxon>Cytophagales</taxon>
        <taxon>Fulvivirgaceae</taxon>
        <taxon>Chryseolinea</taxon>
    </lineage>
</organism>
<evidence type="ECO:0000256" key="1">
    <source>
        <dbReference type="SAM" id="SignalP"/>
    </source>
</evidence>
<gene>
    <name evidence="2" type="ORF">JI741_05325</name>
</gene>
<reference evidence="2 3" key="1">
    <citation type="submission" date="2021-01" db="EMBL/GenBank/DDBJ databases">
        <title>Chryseolinea sp. Jin1 Genome sequencing and assembly.</title>
        <authorList>
            <person name="Kim I."/>
        </authorList>
    </citation>
    <scope>NUCLEOTIDE SEQUENCE [LARGE SCALE GENOMIC DNA]</scope>
    <source>
        <strain evidence="2 3">Jin1</strain>
    </source>
</reference>
<dbReference type="EMBL" id="JAERRB010000001">
    <property type="protein sequence ID" value="MBL0740627.1"/>
    <property type="molecule type" value="Genomic_DNA"/>
</dbReference>
<dbReference type="RefSeq" id="WP_202007951.1">
    <property type="nucleotide sequence ID" value="NZ_JAERRB010000001.1"/>
</dbReference>
<comment type="caution">
    <text evidence="2">The sequence shown here is derived from an EMBL/GenBank/DDBJ whole genome shotgun (WGS) entry which is preliminary data.</text>
</comment>
<feature type="chain" id="PRO_5045794452" description="GLPGLI family protein" evidence="1">
    <location>
        <begin position="22"/>
        <end position="214"/>
    </location>
</feature>
<keyword evidence="1" id="KW-0732">Signal</keyword>
<dbReference type="Proteomes" id="UP000613030">
    <property type="component" value="Unassembled WGS sequence"/>
</dbReference>
<accession>A0ABS1KN08</accession>
<name>A0ABS1KN08_9BACT</name>
<proteinExistence type="predicted"/>
<evidence type="ECO:0000313" key="3">
    <source>
        <dbReference type="Proteomes" id="UP000613030"/>
    </source>
</evidence>
<evidence type="ECO:0008006" key="4">
    <source>
        <dbReference type="Google" id="ProtNLM"/>
    </source>
</evidence>